<proteinExistence type="predicted"/>
<keyword evidence="2" id="KW-1003">Cell membrane</keyword>
<evidence type="ECO:0000256" key="3">
    <source>
        <dbReference type="ARBA" id="ARBA00022692"/>
    </source>
</evidence>
<dbReference type="AlphaFoldDB" id="A0A6B2H8A6"/>
<evidence type="ECO:0000256" key="5">
    <source>
        <dbReference type="ARBA" id="ARBA00023136"/>
    </source>
</evidence>
<evidence type="ECO:0000256" key="2">
    <source>
        <dbReference type="ARBA" id="ARBA00022475"/>
    </source>
</evidence>
<comment type="caution">
    <text evidence="8">The sequence shown here is derived from an EMBL/GenBank/DDBJ whole genome shotgun (WGS) entry which is preliminary data.</text>
</comment>
<organism evidence="8 9">
    <name type="scientific">Pontibacter fetidus</name>
    <dbReference type="NCBI Taxonomy" id="2700082"/>
    <lineage>
        <taxon>Bacteria</taxon>
        <taxon>Pseudomonadati</taxon>
        <taxon>Bacteroidota</taxon>
        <taxon>Cytophagia</taxon>
        <taxon>Cytophagales</taxon>
        <taxon>Hymenobacteraceae</taxon>
        <taxon>Pontibacter</taxon>
    </lineage>
</organism>
<feature type="transmembrane region" description="Helical" evidence="6">
    <location>
        <begin position="6"/>
        <end position="27"/>
    </location>
</feature>
<sequence length="68" mass="8027">MSADDLILYFTVGIALCLYIFTIWDIYRKDFSSEWSRTIFLALVMLFPIGGMVLYTLFSNRFLNQKED</sequence>
<evidence type="ECO:0000256" key="1">
    <source>
        <dbReference type="ARBA" id="ARBA00004651"/>
    </source>
</evidence>
<dbReference type="Pfam" id="PF13396">
    <property type="entry name" value="PLDc_N"/>
    <property type="match status" value="1"/>
</dbReference>
<reference evidence="8 9" key="1">
    <citation type="submission" date="2020-01" db="EMBL/GenBank/DDBJ databases">
        <authorList>
            <person name="Kim M.K."/>
        </authorList>
    </citation>
    <scope>NUCLEOTIDE SEQUENCE [LARGE SCALE GENOMIC DNA]</scope>
    <source>
        <strain evidence="8 9">BT213</strain>
    </source>
</reference>
<keyword evidence="4 6" id="KW-1133">Transmembrane helix</keyword>
<feature type="domain" description="Cardiolipin synthase N-terminal" evidence="7">
    <location>
        <begin position="18"/>
        <end position="58"/>
    </location>
</feature>
<gene>
    <name evidence="8" type="ORF">GWO68_15185</name>
</gene>
<accession>A0A6B2H8A6</accession>
<dbReference type="InterPro" id="IPR027379">
    <property type="entry name" value="CLS_N"/>
</dbReference>
<keyword evidence="3 6" id="KW-0812">Transmembrane</keyword>
<comment type="subcellular location">
    <subcellularLocation>
        <location evidence="1">Cell membrane</location>
        <topology evidence="1">Multi-pass membrane protein</topology>
    </subcellularLocation>
</comment>
<evidence type="ECO:0000313" key="8">
    <source>
        <dbReference type="EMBL" id="NDK57266.1"/>
    </source>
</evidence>
<evidence type="ECO:0000256" key="6">
    <source>
        <dbReference type="SAM" id="Phobius"/>
    </source>
</evidence>
<dbReference type="RefSeq" id="WP_162347329.1">
    <property type="nucleotide sequence ID" value="NZ_JAAEAA010000023.1"/>
</dbReference>
<evidence type="ECO:0000256" key="4">
    <source>
        <dbReference type="ARBA" id="ARBA00022989"/>
    </source>
</evidence>
<dbReference type="EMBL" id="JAAEAA010000023">
    <property type="protein sequence ID" value="NDK57266.1"/>
    <property type="molecule type" value="Genomic_DNA"/>
</dbReference>
<evidence type="ECO:0000313" key="9">
    <source>
        <dbReference type="Proteomes" id="UP000478546"/>
    </source>
</evidence>
<keyword evidence="5 6" id="KW-0472">Membrane</keyword>
<protein>
    <recommendedName>
        <fullName evidence="7">Cardiolipin synthase N-terminal domain-containing protein</fullName>
    </recommendedName>
</protein>
<name>A0A6B2H8A6_9BACT</name>
<evidence type="ECO:0000259" key="7">
    <source>
        <dbReference type="Pfam" id="PF13396"/>
    </source>
</evidence>
<feature type="transmembrane region" description="Helical" evidence="6">
    <location>
        <begin position="39"/>
        <end position="58"/>
    </location>
</feature>
<keyword evidence="9" id="KW-1185">Reference proteome</keyword>
<dbReference type="Proteomes" id="UP000478546">
    <property type="component" value="Unassembled WGS sequence"/>
</dbReference>
<dbReference type="GO" id="GO:0005886">
    <property type="term" value="C:plasma membrane"/>
    <property type="evidence" value="ECO:0007669"/>
    <property type="project" value="UniProtKB-SubCell"/>
</dbReference>